<dbReference type="PANTHER" id="PTHR46246:SF1">
    <property type="entry name" value="GUANOSINE-3',5'-BIS(DIPHOSPHATE) 3'-PYROPHOSPHOHYDROLASE MESH1"/>
    <property type="match status" value="1"/>
</dbReference>
<evidence type="ECO:0000313" key="2">
    <source>
        <dbReference type="Proteomes" id="UP000614200"/>
    </source>
</evidence>
<comment type="caution">
    <text evidence="1">The sequence shown here is derived from an EMBL/GenBank/DDBJ whole genome shotgun (WGS) entry which is preliminary data.</text>
</comment>
<dbReference type="PANTHER" id="PTHR46246">
    <property type="entry name" value="GUANOSINE-3',5'-BIS(DIPHOSPHATE) 3'-PYROPHOSPHOHYDROLASE MESH1"/>
    <property type="match status" value="1"/>
</dbReference>
<evidence type="ECO:0000313" key="1">
    <source>
        <dbReference type="EMBL" id="MBF4695345.1"/>
    </source>
</evidence>
<organism evidence="1 2">
    <name type="scientific">Fusibacter ferrireducens</name>
    <dbReference type="NCBI Taxonomy" id="2785058"/>
    <lineage>
        <taxon>Bacteria</taxon>
        <taxon>Bacillati</taxon>
        <taxon>Bacillota</taxon>
        <taxon>Clostridia</taxon>
        <taxon>Eubacteriales</taxon>
        <taxon>Eubacteriales Family XII. Incertae Sedis</taxon>
        <taxon>Fusibacter</taxon>
    </lineage>
</organism>
<name>A0ABR9ZY05_9FIRM</name>
<protein>
    <submittedName>
        <fullName evidence="1">Bifunctional (P)ppGpp synthetase/guanosine-3',5'-bis(Diphosphate) 3'-pyrophosphohydrolase</fullName>
    </submittedName>
</protein>
<gene>
    <name evidence="1" type="ORF">ISU02_19805</name>
</gene>
<proteinExistence type="predicted"/>
<dbReference type="SUPFAM" id="SSF109604">
    <property type="entry name" value="HD-domain/PDEase-like"/>
    <property type="match status" value="1"/>
</dbReference>
<keyword evidence="2" id="KW-1185">Reference proteome</keyword>
<dbReference type="EMBL" id="JADKNH010000015">
    <property type="protein sequence ID" value="MBF4695345.1"/>
    <property type="molecule type" value="Genomic_DNA"/>
</dbReference>
<dbReference type="Pfam" id="PF13328">
    <property type="entry name" value="HD_4"/>
    <property type="match status" value="1"/>
</dbReference>
<reference evidence="1 2" key="1">
    <citation type="submission" date="2020-11" db="EMBL/GenBank/DDBJ databases">
        <title>Fusibacter basophilias sp. nov.</title>
        <authorList>
            <person name="Qiu D."/>
        </authorList>
    </citation>
    <scope>NUCLEOTIDE SEQUENCE [LARGE SCALE GENOMIC DNA]</scope>
    <source>
        <strain evidence="1 2">Q10-2</strain>
    </source>
</reference>
<dbReference type="Proteomes" id="UP000614200">
    <property type="component" value="Unassembled WGS sequence"/>
</dbReference>
<sequence>MTIYDAIHTAILAHENQIRKLDQDIYVAHPLEVGMILAKYGMSDEVICAGILHDTVEDTDMTLDMIETKFGKLVRTYVAFCSENDKNLTWRQRKENYLAQIQEAPLDVLFIVCVDKLTNIMSIFRNLDNFGDDIWSHFNAGFEFQKWYYSEILERLHPISYHPLYKQLNHYVSLVFYASTP</sequence>
<accession>A0ABR9ZY05</accession>
<dbReference type="InterPro" id="IPR052194">
    <property type="entry name" value="MESH1"/>
</dbReference>
<dbReference type="Gene3D" id="1.10.3210.10">
    <property type="entry name" value="Hypothetical protein af1432"/>
    <property type="match status" value="1"/>
</dbReference>
<dbReference type="RefSeq" id="WP_194703585.1">
    <property type="nucleotide sequence ID" value="NZ_JADKNH010000015.1"/>
</dbReference>